<feature type="transmembrane region" description="Helical" evidence="1">
    <location>
        <begin position="148"/>
        <end position="166"/>
    </location>
</feature>
<keyword evidence="1" id="KW-0472">Membrane</keyword>
<feature type="transmembrane region" description="Helical" evidence="1">
    <location>
        <begin position="253"/>
        <end position="273"/>
    </location>
</feature>
<feature type="transmembrane region" description="Helical" evidence="1">
    <location>
        <begin position="282"/>
        <end position="301"/>
    </location>
</feature>
<feature type="transmembrane region" description="Helical" evidence="1">
    <location>
        <begin position="6"/>
        <end position="26"/>
    </location>
</feature>
<feature type="transmembrane region" description="Helical" evidence="1">
    <location>
        <begin position="178"/>
        <end position="202"/>
    </location>
</feature>
<proteinExistence type="predicted"/>
<sequence>MMKDPLLLTILLLLPIFSMVLNFLSGKKEDPFNRESHSLARLSKLWPMILFSLVAAVLGKQLEAPLTFTILASLPLLLFLPLDDTIDPLRNTRTISSLLTIFFASGFLISPDSLWATLFWEGLLISLLFSGTFGRITKVDDNFRTSGVPFPLLISALLFPASQWLSGTLPGQHIHVSLLSFTTGIVALGLFLPSAPFMKWLLLFPDDKLTARSYFQRVALTLVATDGLMRFILPQQSLAGRSFLLSHGHLTLLSMLLVISALLAQIQGLALAFSEPVLFRRVAYLTFSQSTLLATAILLGGSHRETILTLLSVSLISCTVTIGMPLFHIELQTRHRTLSSLGGLLVNMPRTAILMALGSIAFSGFPGFSLAAAFSFFAFDRWAIPYLLLSLFLVTITGILLGRTLGNLFLGEEPKASYRPRDLSLWSFSLGILLLLPITLLAFYPPSSGHGLFHRPGFNQSLSIKTGSSK</sequence>
<feature type="transmembrane region" description="Helical" evidence="1">
    <location>
        <begin position="38"/>
        <end position="58"/>
    </location>
</feature>
<gene>
    <name evidence="2" type="ordered locus">LFE_2188</name>
</gene>
<reference evidence="3" key="2">
    <citation type="submission" date="2012-03" db="EMBL/GenBank/DDBJ databases">
        <title>The complete genome sequence of the pioneer microbe on fresh volcanic deposit, Leptospirillum ferrooxidans strain C2-3.</title>
        <authorList>
            <person name="Fujimura R."/>
            <person name="Sato Y."/>
            <person name="Nishizawa T."/>
            <person name="Nanba K."/>
            <person name="Oshima K."/>
            <person name="Hattori M."/>
            <person name="Kamijo T."/>
            <person name="Ohta H."/>
        </authorList>
    </citation>
    <scope>NUCLEOTIDE SEQUENCE [LARGE SCALE GENOMIC DNA]</scope>
    <source>
        <strain evidence="3">C2-3</strain>
    </source>
</reference>
<accession>I0IRG2</accession>
<keyword evidence="3" id="KW-1185">Reference proteome</keyword>
<feature type="transmembrane region" description="Helical" evidence="1">
    <location>
        <begin position="423"/>
        <end position="444"/>
    </location>
</feature>
<dbReference type="Proteomes" id="UP000007382">
    <property type="component" value="Chromosome"/>
</dbReference>
<organism evidence="2 3">
    <name type="scientific">Leptospirillum ferrooxidans (strain C2-3)</name>
    <dbReference type="NCBI Taxonomy" id="1162668"/>
    <lineage>
        <taxon>Bacteria</taxon>
        <taxon>Pseudomonadati</taxon>
        <taxon>Nitrospirota</taxon>
        <taxon>Nitrospiria</taxon>
        <taxon>Nitrospirales</taxon>
        <taxon>Nitrospiraceae</taxon>
        <taxon>Leptospirillum</taxon>
    </lineage>
</organism>
<dbReference type="PATRIC" id="fig|1162668.3.peg.2589"/>
<evidence type="ECO:0000256" key="1">
    <source>
        <dbReference type="SAM" id="Phobius"/>
    </source>
</evidence>
<evidence type="ECO:0008006" key="4">
    <source>
        <dbReference type="Google" id="ProtNLM"/>
    </source>
</evidence>
<protein>
    <recommendedName>
        <fullName evidence="4">NADH:quinone oxidoreductase/Mrp antiporter membrane subunit domain-containing protein</fullName>
    </recommendedName>
</protein>
<dbReference type="AlphaFoldDB" id="I0IRG2"/>
<feature type="transmembrane region" description="Helical" evidence="1">
    <location>
        <begin position="383"/>
        <end position="402"/>
    </location>
</feature>
<feature type="transmembrane region" description="Helical" evidence="1">
    <location>
        <begin position="94"/>
        <end position="111"/>
    </location>
</feature>
<feature type="transmembrane region" description="Helical" evidence="1">
    <location>
        <begin position="64"/>
        <end position="82"/>
    </location>
</feature>
<evidence type="ECO:0000313" key="2">
    <source>
        <dbReference type="EMBL" id="BAM07861.1"/>
    </source>
</evidence>
<dbReference type="eggNOG" id="COG1008">
    <property type="taxonomic scope" value="Bacteria"/>
</dbReference>
<keyword evidence="1" id="KW-1133">Transmembrane helix</keyword>
<evidence type="ECO:0000313" key="3">
    <source>
        <dbReference type="Proteomes" id="UP000007382"/>
    </source>
</evidence>
<keyword evidence="1" id="KW-0812">Transmembrane</keyword>
<feature type="transmembrane region" description="Helical" evidence="1">
    <location>
        <begin position="352"/>
        <end position="377"/>
    </location>
</feature>
<dbReference type="EMBL" id="AP012342">
    <property type="protein sequence ID" value="BAM07861.1"/>
    <property type="molecule type" value="Genomic_DNA"/>
</dbReference>
<dbReference type="HOGENOM" id="CLU_581139_0_0_0"/>
<name>I0IRG2_LEPFC</name>
<dbReference type="STRING" id="1162668.LFE_2188"/>
<feature type="transmembrane region" description="Helical" evidence="1">
    <location>
        <begin position="307"/>
        <end position="331"/>
    </location>
</feature>
<reference evidence="2 3" key="1">
    <citation type="journal article" date="2012" name="J. Bacteriol.">
        <title>Complete Genome Sequence of Leptospirillum ferrooxidans Strain C2-3, Isolated from a Fresh Volcanic Ash Deposit on the Island of Miyake, Japan.</title>
        <authorList>
            <person name="Fujimura R."/>
            <person name="Sato Y."/>
            <person name="Nishizawa T."/>
            <person name="Oshima K."/>
            <person name="Kim S.-W."/>
            <person name="Hattori M."/>
            <person name="Kamijo T."/>
            <person name="Ohta H."/>
        </authorList>
    </citation>
    <scope>NUCLEOTIDE SEQUENCE [LARGE SCALE GENOMIC DNA]</scope>
    <source>
        <strain evidence="2 3">C2-3</strain>
    </source>
</reference>
<dbReference type="KEGG" id="lfc:LFE_2188"/>